<name>A0AAV1YQI6_9ARAC</name>
<reference evidence="1 2" key="1">
    <citation type="submission" date="2024-04" db="EMBL/GenBank/DDBJ databases">
        <authorList>
            <person name="Rising A."/>
            <person name="Reimegard J."/>
            <person name="Sonavane S."/>
            <person name="Akerstrom W."/>
            <person name="Nylinder S."/>
            <person name="Hedman E."/>
            <person name="Kallberg Y."/>
        </authorList>
    </citation>
    <scope>NUCLEOTIDE SEQUENCE [LARGE SCALE GENOMIC DNA]</scope>
</reference>
<dbReference type="Proteomes" id="UP001497382">
    <property type="component" value="Unassembled WGS sequence"/>
</dbReference>
<sequence>MRVSRVFEVYRNTSTVVGSIGYYMKMHEQLVAAVGIERLWRLLRTGGGVGNVWANLKESEIVLGVNSFAVDGHHEALSLKPTATDQPSPLQVRPLIGEEKHNTASFLYSRRSKHLLAYQADFQHTRSIFIQDSISVCRLTAPFVGSLRWTSAILDVKGFSLECVNFEMLMG</sequence>
<gene>
    <name evidence="1" type="ORF">LARSCL_LOCUS247</name>
</gene>
<evidence type="ECO:0000313" key="2">
    <source>
        <dbReference type="Proteomes" id="UP001497382"/>
    </source>
</evidence>
<dbReference type="AlphaFoldDB" id="A0AAV1YQI6"/>
<evidence type="ECO:0000313" key="1">
    <source>
        <dbReference type="EMBL" id="CAL1261181.1"/>
    </source>
</evidence>
<accession>A0AAV1YQI6</accession>
<proteinExistence type="predicted"/>
<dbReference type="EMBL" id="CAXIEN010000001">
    <property type="protein sequence ID" value="CAL1261181.1"/>
    <property type="molecule type" value="Genomic_DNA"/>
</dbReference>
<protein>
    <submittedName>
        <fullName evidence="1">Uncharacterized protein</fullName>
    </submittedName>
</protein>
<organism evidence="1 2">
    <name type="scientific">Larinioides sclopetarius</name>
    <dbReference type="NCBI Taxonomy" id="280406"/>
    <lineage>
        <taxon>Eukaryota</taxon>
        <taxon>Metazoa</taxon>
        <taxon>Ecdysozoa</taxon>
        <taxon>Arthropoda</taxon>
        <taxon>Chelicerata</taxon>
        <taxon>Arachnida</taxon>
        <taxon>Araneae</taxon>
        <taxon>Araneomorphae</taxon>
        <taxon>Entelegynae</taxon>
        <taxon>Araneoidea</taxon>
        <taxon>Araneidae</taxon>
        <taxon>Larinioides</taxon>
    </lineage>
</organism>
<keyword evidence="2" id="KW-1185">Reference proteome</keyword>
<comment type="caution">
    <text evidence="1">The sequence shown here is derived from an EMBL/GenBank/DDBJ whole genome shotgun (WGS) entry which is preliminary data.</text>
</comment>